<evidence type="ECO:0000313" key="1">
    <source>
        <dbReference type="EMBL" id="KAJ9094749.1"/>
    </source>
</evidence>
<proteinExistence type="predicted"/>
<comment type="caution">
    <text evidence="1">The sequence shown here is derived from an EMBL/GenBank/DDBJ whole genome shotgun (WGS) entry which is preliminary data.</text>
</comment>
<sequence length="346" mass="39497">MEDKRAAELGSTASTPSGFMHADESGGARPAKRTFLYEWGRENYTLDFETDPEVLSLMAMLGGGGELSHSGGSYQDRKSSFCISDETSSGSKDDRHTRLARDGDTLTMEDSSAMTSLMDRTHAEGDSIAEYMAAPDPVWKCVTNWHGVYSKKSTHDRKYSFITLPREVLREGEQSGWGLTVMVYSGSRPRLCVEAFQVVITVFEYDVIPTGNYETQDQSVRLRAGRVPHVRRVAEKSPDFNAEQKAYRKEFQTDDECNIDSVWLNTTRFTDKLDEYARKLSLPKDGTAYLTNAIRTHMINDTNVWDEFRGLQVRFANHWQAHRQRKLERKGNKNMENKKADKRKRE</sequence>
<reference evidence="1" key="1">
    <citation type="submission" date="2023-04" db="EMBL/GenBank/DDBJ databases">
        <title>Draft Genome sequencing of Naganishia species isolated from polar environments using Oxford Nanopore Technology.</title>
        <authorList>
            <person name="Leo P."/>
            <person name="Venkateswaran K."/>
        </authorList>
    </citation>
    <scope>NUCLEOTIDE SEQUENCE</scope>
    <source>
        <strain evidence="1">MNA-CCFEE 5423</strain>
    </source>
</reference>
<dbReference type="EMBL" id="JASBWT010000024">
    <property type="protein sequence ID" value="KAJ9094749.1"/>
    <property type="molecule type" value="Genomic_DNA"/>
</dbReference>
<gene>
    <name evidence="1" type="ORF">QFC21_005907</name>
</gene>
<organism evidence="1 2">
    <name type="scientific">Naganishia friedmannii</name>
    <dbReference type="NCBI Taxonomy" id="89922"/>
    <lineage>
        <taxon>Eukaryota</taxon>
        <taxon>Fungi</taxon>
        <taxon>Dikarya</taxon>
        <taxon>Basidiomycota</taxon>
        <taxon>Agaricomycotina</taxon>
        <taxon>Tremellomycetes</taxon>
        <taxon>Filobasidiales</taxon>
        <taxon>Filobasidiaceae</taxon>
        <taxon>Naganishia</taxon>
    </lineage>
</organism>
<evidence type="ECO:0000313" key="2">
    <source>
        <dbReference type="Proteomes" id="UP001227268"/>
    </source>
</evidence>
<accession>A0ACC2V5X3</accession>
<dbReference type="Proteomes" id="UP001227268">
    <property type="component" value="Unassembled WGS sequence"/>
</dbReference>
<name>A0ACC2V5X3_9TREE</name>
<protein>
    <submittedName>
        <fullName evidence="1">Uncharacterized protein</fullName>
    </submittedName>
</protein>
<keyword evidence="2" id="KW-1185">Reference proteome</keyword>